<dbReference type="AlphaFoldDB" id="A0A9D0ZUU0"/>
<reference evidence="1" key="1">
    <citation type="submission" date="2020-10" db="EMBL/GenBank/DDBJ databases">
        <authorList>
            <person name="Gilroy R."/>
        </authorList>
    </citation>
    <scope>NUCLEOTIDE SEQUENCE</scope>
    <source>
        <strain evidence="1">ChiSjej3B21-11622</strain>
    </source>
</reference>
<evidence type="ECO:0000313" key="2">
    <source>
        <dbReference type="Proteomes" id="UP000886886"/>
    </source>
</evidence>
<name>A0A9D0ZUU0_9FIRM</name>
<gene>
    <name evidence="1" type="ORF">IAB26_01605</name>
</gene>
<evidence type="ECO:0008006" key="3">
    <source>
        <dbReference type="Google" id="ProtNLM"/>
    </source>
</evidence>
<accession>A0A9D0ZUU0</accession>
<dbReference type="Proteomes" id="UP000886886">
    <property type="component" value="Unassembled WGS sequence"/>
</dbReference>
<proteinExistence type="predicted"/>
<evidence type="ECO:0000313" key="1">
    <source>
        <dbReference type="EMBL" id="HIQ95235.1"/>
    </source>
</evidence>
<organism evidence="1 2">
    <name type="scientific">Candidatus Limivivens merdigallinarum</name>
    <dbReference type="NCBI Taxonomy" id="2840859"/>
    <lineage>
        <taxon>Bacteria</taxon>
        <taxon>Bacillati</taxon>
        <taxon>Bacillota</taxon>
        <taxon>Clostridia</taxon>
        <taxon>Lachnospirales</taxon>
        <taxon>Lachnospiraceae</taxon>
        <taxon>Lachnospiraceae incertae sedis</taxon>
        <taxon>Candidatus Limivivens</taxon>
    </lineage>
</organism>
<sequence>MGEQNLAVNQLLERKEIFADLMNGIVFEGREMVKPENLEHLPTHEGVFTEKGQGSPGVVERWGDVKMRADFGTCRVILAEETQGKVHYAMTVRIMLQEALEYTRQVQALEKRNKIERKPSKLQGDEFLSGIRKEDRLEPVITVVLYLGRQWDGSTSMFEMFGLEQQSEAAEFLTNYIQNYRINVVSASNMQEPERFRSCLQYIFSMLKYNSDKQKLYQYVHAHGKELEQMDGVEKRAAVVMLGGQKKLERLLKREGKGEEPVMWEALDELYEDGRTEGKREGKIEGKRESILLLLGELDTVPENVKKSVCAETNIILLGKWLKLAAKSDSMEEFLKRWEQEDE</sequence>
<comment type="caution">
    <text evidence="1">The sequence shown here is derived from an EMBL/GenBank/DDBJ whole genome shotgun (WGS) entry which is preliminary data.</text>
</comment>
<protein>
    <recommendedName>
        <fullName evidence="3">Transposase (putative) YhgA-like domain-containing protein</fullName>
    </recommendedName>
</protein>
<reference evidence="1" key="2">
    <citation type="journal article" date="2021" name="PeerJ">
        <title>Extensive microbial diversity within the chicken gut microbiome revealed by metagenomics and culture.</title>
        <authorList>
            <person name="Gilroy R."/>
            <person name="Ravi A."/>
            <person name="Getino M."/>
            <person name="Pursley I."/>
            <person name="Horton D.L."/>
            <person name="Alikhan N.F."/>
            <person name="Baker D."/>
            <person name="Gharbi K."/>
            <person name="Hall N."/>
            <person name="Watson M."/>
            <person name="Adriaenssens E.M."/>
            <person name="Foster-Nyarko E."/>
            <person name="Jarju S."/>
            <person name="Secka A."/>
            <person name="Antonio M."/>
            <person name="Oren A."/>
            <person name="Chaudhuri R.R."/>
            <person name="La Ragione R."/>
            <person name="Hildebrand F."/>
            <person name="Pallen M.J."/>
        </authorList>
    </citation>
    <scope>NUCLEOTIDE SEQUENCE</scope>
    <source>
        <strain evidence="1">ChiSjej3B21-11622</strain>
    </source>
</reference>
<dbReference type="EMBL" id="DVFT01000022">
    <property type="protein sequence ID" value="HIQ95235.1"/>
    <property type="molecule type" value="Genomic_DNA"/>
</dbReference>